<sequence length="236" mass="26386">MQNFEYRIPKSLTGLKDESKVMPKGDPSVGYPQICIRSNRKPERTDLNAICEIADEAAAPYPDDPAARAKAVISALTRICGSGNLGHAWIIVFESENVTNENSHRYGYHENYGFTKNKSNDRVDRGFAYQLCMKISDKQFKNLVENIIPQLNEESTEIAKGFNMKPGAGQQGVYTPLTNCTWFAGNVWNRTMNQDVIFNQPFDGDLHADAWGIPAIQDVKEVADPGMLSESMKTML</sequence>
<keyword evidence="2" id="KW-1185">Reference proteome</keyword>
<dbReference type="EMBL" id="LGAA01000018">
    <property type="protein sequence ID" value="KPD02863.1"/>
    <property type="molecule type" value="Genomic_DNA"/>
</dbReference>
<accession>A0A0N0IAA0</accession>
<protein>
    <submittedName>
        <fullName evidence="1">Uncharacterized protein</fullName>
    </submittedName>
</protein>
<dbReference type="Proteomes" id="UP000053226">
    <property type="component" value="Unassembled WGS sequence"/>
</dbReference>
<evidence type="ECO:0000313" key="1">
    <source>
        <dbReference type="EMBL" id="KPD02863.1"/>
    </source>
</evidence>
<comment type="caution">
    <text evidence="1">The sequence shown here is derived from an EMBL/GenBank/DDBJ whole genome shotgun (WGS) entry which is preliminary data.</text>
</comment>
<proteinExistence type="predicted"/>
<gene>
    <name evidence="1" type="ORF">M992_2020</name>
</gene>
<reference evidence="1 2" key="1">
    <citation type="submission" date="2015-07" db="EMBL/GenBank/DDBJ databases">
        <title>ATOL: Assembling a taxonomically balanced genome-scale reconstruction of the evolutionary history of the Enterobacteriaceae.</title>
        <authorList>
            <person name="Plunkett G.III."/>
            <person name="Neeno-Eckwall E.C."/>
            <person name="Glasner J.D."/>
            <person name="Perna N.T."/>
        </authorList>
    </citation>
    <scope>NUCLEOTIDE SEQUENCE [LARGE SCALE GENOMIC DNA]</scope>
    <source>
        <strain evidence="1 2">ATCC 35017</strain>
    </source>
</reference>
<dbReference type="OrthoDB" id="2339979at2"/>
<evidence type="ECO:0000313" key="2">
    <source>
        <dbReference type="Proteomes" id="UP000053226"/>
    </source>
</evidence>
<organism evidence="1 2">
    <name type="scientific">Moellerella wisconsensis ATCC 35017</name>
    <dbReference type="NCBI Taxonomy" id="1354267"/>
    <lineage>
        <taxon>Bacteria</taxon>
        <taxon>Pseudomonadati</taxon>
        <taxon>Pseudomonadota</taxon>
        <taxon>Gammaproteobacteria</taxon>
        <taxon>Enterobacterales</taxon>
        <taxon>Morganellaceae</taxon>
        <taxon>Moellerella</taxon>
    </lineage>
</organism>
<dbReference type="RefSeq" id="WP_082335415.1">
    <property type="nucleotide sequence ID" value="NZ_CAWMUS010000018.1"/>
</dbReference>
<name>A0A0N0IAA0_9GAMM</name>
<dbReference type="AlphaFoldDB" id="A0A0N0IAA0"/>